<dbReference type="SUPFAM" id="SSF57701">
    <property type="entry name" value="Zn2/Cys6 DNA-binding domain"/>
    <property type="match status" value="1"/>
</dbReference>
<dbReference type="CDD" id="cd00067">
    <property type="entry name" value="GAL4"/>
    <property type="match status" value="1"/>
</dbReference>
<dbReference type="PROSITE" id="PS00028">
    <property type="entry name" value="ZINC_FINGER_C2H2_1"/>
    <property type="match status" value="2"/>
</dbReference>
<keyword evidence="15" id="KW-1185">Reference proteome</keyword>
<dbReference type="Gene3D" id="3.30.160.60">
    <property type="entry name" value="Classic Zinc Finger"/>
    <property type="match status" value="2"/>
</dbReference>
<comment type="similarity">
    <text evidence="2">Belongs to the paired homeobox family.</text>
</comment>
<keyword evidence="9" id="KW-0863">Zinc-finger</keyword>
<dbReference type="PANTHER" id="PTHR47660">
    <property type="entry name" value="TRANSCRIPTION FACTOR WITH C2H2 AND ZN(2)-CYS(6) DNA BINDING DOMAIN (EUROFUNG)-RELATED-RELATED"/>
    <property type="match status" value="1"/>
</dbReference>
<dbReference type="Pfam" id="PF00096">
    <property type="entry name" value="zf-C2H2"/>
    <property type="match status" value="2"/>
</dbReference>
<keyword evidence="5" id="KW-0862">Zinc</keyword>
<keyword evidence="6" id="KW-0805">Transcription regulation</keyword>
<keyword evidence="4" id="KW-0479">Metal-binding</keyword>
<keyword evidence="8" id="KW-0539">Nucleus</keyword>
<evidence type="ECO:0000256" key="10">
    <source>
        <dbReference type="SAM" id="MobiDB-lite"/>
    </source>
</evidence>
<evidence type="ECO:0000256" key="7">
    <source>
        <dbReference type="ARBA" id="ARBA00023163"/>
    </source>
</evidence>
<accession>A0A6A6U4J9</accession>
<dbReference type="GO" id="GO:0000981">
    <property type="term" value="F:DNA-binding transcription factor activity, RNA polymerase II-specific"/>
    <property type="evidence" value="ECO:0007669"/>
    <property type="project" value="InterPro"/>
</dbReference>
<dbReference type="SUPFAM" id="SSF57667">
    <property type="entry name" value="beta-beta-alpha zinc fingers"/>
    <property type="match status" value="1"/>
</dbReference>
<dbReference type="PANTHER" id="PTHR47660:SF2">
    <property type="entry name" value="TRANSCRIPTION FACTOR WITH C2H2 AND ZN(2)-CYS(6) DNA BINDING DOMAIN (EUROFUNG)"/>
    <property type="match status" value="1"/>
</dbReference>
<dbReference type="GO" id="GO:0005634">
    <property type="term" value="C:nucleus"/>
    <property type="evidence" value="ECO:0007669"/>
    <property type="project" value="UniProtKB-SubCell"/>
</dbReference>
<evidence type="ECO:0000313" key="15">
    <source>
        <dbReference type="Proteomes" id="UP000799302"/>
    </source>
</evidence>
<evidence type="ECO:0000313" key="14">
    <source>
        <dbReference type="EMBL" id="KAF2667195.1"/>
    </source>
</evidence>
<evidence type="ECO:0000256" key="5">
    <source>
        <dbReference type="ARBA" id="ARBA00022833"/>
    </source>
</evidence>
<gene>
    <name evidence="14" type="ORF">BT63DRAFT_375638</name>
</gene>
<evidence type="ECO:0000256" key="3">
    <source>
        <dbReference type="ARBA" id="ARBA00022473"/>
    </source>
</evidence>
<feature type="region of interest" description="Disordered" evidence="10">
    <location>
        <begin position="115"/>
        <end position="201"/>
    </location>
</feature>
<dbReference type="Pfam" id="PF00172">
    <property type="entry name" value="Zn_clus"/>
    <property type="match status" value="1"/>
</dbReference>
<dbReference type="InterPro" id="IPR023339">
    <property type="entry name" value="CVC"/>
</dbReference>
<dbReference type="InterPro" id="IPR036236">
    <property type="entry name" value="Znf_C2H2_sf"/>
</dbReference>
<organism evidence="14 15">
    <name type="scientific">Microthyrium microscopicum</name>
    <dbReference type="NCBI Taxonomy" id="703497"/>
    <lineage>
        <taxon>Eukaryota</taxon>
        <taxon>Fungi</taxon>
        <taxon>Dikarya</taxon>
        <taxon>Ascomycota</taxon>
        <taxon>Pezizomycotina</taxon>
        <taxon>Dothideomycetes</taxon>
        <taxon>Dothideomycetes incertae sedis</taxon>
        <taxon>Microthyriales</taxon>
        <taxon>Microthyriaceae</taxon>
        <taxon>Microthyrium</taxon>
    </lineage>
</organism>
<evidence type="ECO:0000256" key="1">
    <source>
        <dbReference type="ARBA" id="ARBA00004123"/>
    </source>
</evidence>
<evidence type="ECO:0000256" key="9">
    <source>
        <dbReference type="PROSITE-ProRule" id="PRU00042"/>
    </source>
</evidence>
<dbReference type="InterPro" id="IPR013087">
    <property type="entry name" value="Znf_C2H2_type"/>
</dbReference>
<comment type="subcellular location">
    <subcellularLocation>
        <location evidence="1">Nucleus</location>
    </subcellularLocation>
</comment>
<dbReference type="Proteomes" id="UP000799302">
    <property type="component" value="Unassembled WGS sequence"/>
</dbReference>
<dbReference type="SMART" id="SM00066">
    <property type="entry name" value="GAL4"/>
    <property type="match status" value="1"/>
</dbReference>
<protein>
    <recommendedName>
        <fullName evidence="16">Transcription factor Cmr1</fullName>
    </recommendedName>
</protein>
<keyword evidence="7" id="KW-0804">Transcription</keyword>
<dbReference type="PROSITE" id="PS50048">
    <property type="entry name" value="ZN2_CY6_FUNGAL_2"/>
    <property type="match status" value="1"/>
</dbReference>
<sequence>MVFCTYCGQSFTRDEHLERHILTHTNIKPFKCFTCHMSFARRDLLQRHYTVHGKNQENGEGVPSIMVPKSAGRTPIACTNCAKTKTKCDKKFPCSRCASRNLKCILRPTRRVSRNVNRMTVKADGEASSSSSSAEPTQPGQIITPDGSSRNSPQPPISNPSPRTTMPAPAVDQKPLPVSTPEPSASASSEPSAVFFQPSPSSAASQHVTTVMSPLPTPGTIINGFMSSTPISGYDEFAGVSRDGSDQSSPRFMMDWTMQFSPPHMDSLRGQDIMMPAMANPMGMSMDGLADATMLTMIPEFAGSMGSLQTPIATPRLSMSTTLSELELGNTSVALAPSTRQTSMSGEISASGDLPAVIRAQDGWNCFRSAPTISPALCPKTAKLHIERLEQSLKNHEGWNGWAPAWQDTDTSNDHLHVVPLQEGSKDKLFAITQTFLHKALEVHRNTNTGTPEGGNSPYAGASNFVILPPIRVLTYFLRAYANSFEQYFPMSSRGTLDVNEKLMNQSISDKAGALLTLMMIAAGSLSIPALDARWLNGGFVEACRISLFDLIETNISMAADPTVLHSALLFTNTAAWSGDKWHMNIAMGQRGMYTAMLRHSGALEHQRIVPDASSTPDQLHQNWLQQETMSRLVYSWAMSDQDLSLFNDSTPLFSMTEFGTPMPDSDRLWHAKTAAEWSTVFSQVHEFSGGYSAVTSGVRPLSLRDMFRHFMEDDIIPRGMELTPLHLRLLLHPLQSLVCQYRQLTACFSDNISPRQQTNNVHTQSVRARLEELQVLLKRWRRLADRYSSSHPLCPLMQASLVIFHLISLNTVTNFPEIEKLARKEDYDGTYAQLMWKHKKCITDVEEAVYHAGQVIRLIKQMHANVRPPWWPAAIYRVGLIMWAESLAHNENIPNEMFSPSMEQFVAVDSLPADHPVLGRFRGKKEGRPALTRRDSTAIPIDNGFAVLSHCVEVIDEGVANRFSDGIRNKLEKLARGG</sequence>
<reference evidence="14" key="1">
    <citation type="journal article" date="2020" name="Stud. Mycol.">
        <title>101 Dothideomycetes genomes: a test case for predicting lifestyles and emergence of pathogens.</title>
        <authorList>
            <person name="Haridas S."/>
            <person name="Albert R."/>
            <person name="Binder M."/>
            <person name="Bloem J."/>
            <person name="Labutti K."/>
            <person name="Salamov A."/>
            <person name="Andreopoulos B."/>
            <person name="Baker S."/>
            <person name="Barry K."/>
            <person name="Bills G."/>
            <person name="Bluhm B."/>
            <person name="Cannon C."/>
            <person name="Castanera R."/>
            <person name="Culley D."/>
            <person name="Daum C."/>
            <person name="Ezra D."/>
            <person name="Gonzalez J."/>
            <person name="Henrissat B."/>
            <person name="Kuo A."/>
            <person name="Liang C."/>
            <person name="Lipzen A."/>
            <person name="Lutzoni F."/>
            <person name="Magnuson J."/>
            <person name="Mondo S."/>
            <person name="Nolan M."/>
            <person name="Ohm R."/>
            <person name="Pangilinan J."/>
            <person name="Park H.-J."/>
            <person name="Ramirez L."/>
            <person name="Alfaro M."/>
            <person name="Sun H."/>
            <person name="Tritt A."/>
            <person name="Yoshinaga Y."/>
            <person name="Zwiers L.-H."/>
            <person name="Turgeon B."/>
            <person name="Goodwin S."/>
            <person name="Spatafora J."/>
            <person name="Crous P."/>
            <person name="Grigoriev I."/>
        </authorList>
    </citation>
    <scope>NUCLEOTIDE SEQUENCE</scope>
    <source>
        <strain evidence="14">CBS 115976</strain>
    </source>
</reference>
<evidence type="ECO:0000259" key="12">
    <source>
        <dbReference type="PROSITE" id="PS50157"/>
    </source>
</evidence>
<evidence type="ECO:0000259" key="11">
    <source>
        <dbReference type="PROSITE" id="PS50048"/>
    </source>
</evidence>
<dbReference type="AlphaFoldDB" id="A0A6A6U4J9"/>
<keyword evidence="3" id="KW-0217">Developmental protein</keyword>
<dbReference type="PROSITE" id="PS51496">
    <property type="entry name" value="CVC"/>
    <property type="match status" value="1"/>
</dbReference>
<evidence type="ECO:0000256" key="2">
    <source>
        <dbReference type="ARBA" id="ARBA00005733"/>
    </source>
</evidence>
<proteinExistence type="inferred from homology"/>
<feature type="domain" description="C2H2-type" evidence="12">
    <location>
        <begin position="2"/>
        <end position="29"/>
    </location>
</feature>
<dbReference type="SMART" id="SM00355">
    <property type="entry name" value="ZnF_C2H2"/>
    <property type="match status" value="2"/>
</dbReference>
<dbReference type="GO" id="GO:0008270">
    <property type="term" value="F:zinc ion binding"/>
    <property type="evidence" value="ECO:0007669"/>
    <property type="project" value="UniProtKB-KW"/>
</dbReference>
<feature type="domain" description="C2H2-type" evidence="12">
    <location>
        <begin position="30"/>
        <end position="57"/>
    </location>
</feature>
<evidence type="ECO:0000259" key="13">
    <source>
        <dbReference type="PROSITE" id="PS51496"/>
    </source>
</evidence>
<dbReference type="InterPro" id="IPR036864">
    <property type="entry name" value="Zn2-C6_fun-type_DNA-bd_sf"/>
</dbReference>
<feature type="domain" description="Zn(2)-C6 fungal-type" evidence="11">
    <location>
        <begin position="77"/>
        <end position="106"/>
    </location>
</feature>
<dbReference type="PROSITE" id="PS50157">
    <property type="entry name" value="ZINC_FINGER_C2H2_2"/>
    <property type="match status" value="2"/>
</dbReference>
<name>A0A6A6U4J9_9PEZI</name>
<evidence type="ECO:0000256" key="8">
    <source>
        <dbReference type="ARBA" id="ARBA00023242"/>
    </source>
</evidence>
<dbReference type="EMBL" id="MU004238">
    <property type="protein sequence ID" value="KAF2667195.1"/>
    <property type="molecule type" value="Genomic_DNA"/>
</dbReference>
<dbReference type="InterPro" id="IPR001138">
    <property type="entry name" value="Zn2Cys6_DnaBD"/>
</dbReference>
<dbReference type="OrthoDB" id="40579at2759"/>
<evidence type="ECO:0008006" key="16">
    <source>
        <dbReference type="Google" id="ProtNLM"/>
    </source>
</evidence>
<dbReference type="Gene3D" id="4.10.240.10">
    <property type="entry name" value="Zn(2)-C6 fungal-type DNA-binding domain"/>
    <property type="match status" value="1"/>
</dbReference>
<evidence type="ECO:0000256" key="6">
    <source>
        <dbReference type="ARBA" id="ARBA00023015"/>
    </source>
</evidence>
<dbReference type="CDD" id="cd12148">
    <property type="entry name" value="fungal_TF_MHR"/>
    <property type="match status" value="1"/>
</dbReference>
<feature type="compositionally biased region" description="Low complexity" evidence="10">
    <location>
        <begin position="181"/>
        <end position="193"/>
    </location>
</feature>
<evidence type="ECO:0000256" key="4">
    <source>
        <dbReference type="ARBA" id="ARBA00022723"/>
    </source>
</evidence>
<dbReference type="PROSITE" id="PS00463">
    <property type="entry name" value="ZN2_CY6_FUNGAL_1"/>
    <property type="match status" value="1"/>
</dbReference>
<feature type="domain" description="CVC" evidence="13">
    <location>
        <begin position="580"/>
        <end position="645"/>
    </location>
</feature>